<dbReference type="NCBIfam" id="TIGR00576">
    <property type="entry name" value="dut"/>
    <property type="match status" value="1"/>
</dbReference>
<dbReference type="PANTHER" id="PTHR11241">
    <property type="entry name" value="DEOXYURIDINE 5'-TRIPHOSPHATE NUCLEOTIDOHYDROLASE"/>
    <property type="match status" value="1"/>
</dbReference>
<evidence type="ECO:0000313" key="8">
    <source>
        <dbReference type="Proteomes" id="UP000326354"/>
    </source>
</evidence>
<dbReference type="AlphaFoldDB" id="A0A5S9IN09"/>
<reference evidence="7 8" key="1">
    <citation type="submission" date="2019-08" db="EMBL/GenBank/DDBJ databases">
        <title>Complete genome sequence of Candidatus Uab amorphum.</title>
        <authorList>
            <person name="Shiratori T."/>
            <person name="Suzuki S."/>
            <person name="Kakizawa Y."/>
            <person name="Ishida K."/>
        </authorList>
    </citation>
    <scope>NUCLEOTIDE SEQUENCE [LARGE SCALE GENOMIC DNA]</scope>
    <source>
        <strain evidence="7 8">SRT547</strain>
    </source>
</reference>
<evidence type="ECO:0000256" key="1">
    <source>
        <dbReference type="ARBA" id="ARBA00006581"/>
    </source>
</evidence>
<comment type="catalytic activity">
    <reaction evidence="5">
        <text>dUTP + H2O = dUMP + diphosphate + H(+)</text>
        <dbReference type="Rhea" id="RHEA:10248"/>
        <dbReference type="ChEBI" id="CHEBI:15377"/>
        <dbReference type="ChEBI" id="CHEBI:15378"/>
        <dbReference type="ChEBI" id="CHEBI:33019"/>
        <dbReference type="ChEBI" id="CHEBI:61555"/>
        <dbReference type="ChEBI" id="CHEBI:246422"/>
        <dbReference type="EC" id="3.6.1.23"/>
    </reaction>
</comment>
<dbReference type="SUPFAM" id="SSF51283">
    <property type="entry name" value="dUTPase-like"/>
    <property type="match status" value="1"/>
</dbReference>
<dbReference type="Proteomes" id="UP000326354">
    <property type="component" value="Chromosome"/>
</dbReference>
<dbReference type="OrthoDB" id="9809956at2"/>
<dbReference type="GO" id="GO:0000287">
    <property type="term" value="F:magnesium ion binding"/>
    <property type="evidence" value="ECO:0007669"/>
    <property type="project" value="InterPro"/>
</dbReference>
<proteinExistence type="inferred from homology"/>
<dbReference type="GO" id="GO:0046081">
    <property type="term" value="P:dUTP catabolic process"/>
    <property type="evidence" value="ECO:0007669"/>
    <property type="project" value="InterPro"/>
</dbReference>
<dbReference type="InterPro" id="IPR033704">
    <property type="entry name" value="dUTPase_trimeric"/>
</dbReference>
<feature type="domain" description="dUTPase-like" evidence="6">
    <location>
        <begin position="14"/>
        <end position="137"/>
    </location>
</feature>
<dbReference type="EC" id="3.6.1.23" evidence="2"/>
<keyword evidence="3 7" id="KW-0378">Hydrolase</keyword>
<dbReference type="InterPro" id="IPR008181">
    <property type="entry name" value="dUTPase"/>
</dbReference>
<dbReference type="KEGG" id="uam:UABAM_02700"/>
<evidence type="ECO:0000259" key="6">
    <source>
        <dbReference type="Pfam" id="PF00692"/>
    </source>
</evidence>
<keyword evidence="8" id="KW-1185">Reference proteome</keyword>
<dbReference type="PANTHER" id="PTHR11241:SF0">
    <property type="entry name" value="DEOXYURIDINE 5'-TRIPHOSPHATE NUCLEOTIDOHYDROLASE"/>
    <property type="match status" value="1"/>
</dbReference>
<dbReference type="CDD" id="cd07557">
    <property type="entry name" value="trimeric_dUTPase"/>
    <property type="match status" value="1"/>
</dbReference>
<organism evidence="7 8">
    <name type="scientific">Uabimicrobium amorphum</name>
    <dbReference type="NCBI Taxonomy" id="2596890"/>
    <lineage>
        <taxon>Bacteria</taxon>
        <taxon>Pseudomonadati</taxon>
        <taxon>Planctomycetota</taxon>
        <taxon>Candidatus Uabimicrobiia</taxon>
        <taxon>Candidatus Uabimicrobiales</taxon>
        <taxon>Candidatus Uabimicrobiaceae</taxon>
        <taxon>Candidatus Uabimicrobium</taxon>
    </lineage>
</organism>
<evidence type="ECO:0000256" key="3">
    <source>
        <dbReference type="ARBA" id="ARBA00022801"/>
    </source>
</evidence>
<dbReference type="GO" id="GO:0006226">
    <property type="term" value="P:dUMP biosynthetic process"/>
    <property type="evidence" value="ECO:0007669"/>
    <property type="project" value="InterPro"/>
</dbReference>
<gene>
    <name evidence="7" type="ORF">UABAM_02700</name>
</gene>
<evidence type="ECO:0000256" key="5">
    <source>
        <dbReference type="ARBA" id="ARBA00047686"/>
    </source>
</evidence>
<dbReference type="RefSeq" id="WP_151968501.1">
    <property type="nucleotide sequence ID" value="NZ_AP019860.1"/>
</dbReference>
<dbReference type="NCBIfam" id="NF001862">
    <property type="entry name" value="PRK00601.1"/>
    <property type="match status" value="1"/>
</dbReference>
<comment type="similarity">
    <text evidence="1">Belongs to the dUTPase family.</text>
</comment>
<accession>A0A5S9IN09</accession>
<name>A0A5S9IN09_UABAM</name>
<evidence type="ECO:0000313" key="7">
    <source>
        <dbReference type="EMBL" id="BBM84341.1"/>
    </source>
</evidence>
<dbReference type="InterPro" id="IPR036157">
    <property type="entry name" value="dUTPase-like_sf"/>
</dbReference>
<sequence length="138" mass="15173">METTLKIERIDESLPLPKYQTPGAAGIDLYVKEDVTLQPGQRGFFPSNIKMAIPEGFYVAVKSRSSSFKLGINIFPGTIDSDYHKEVFIGIENATQTEVKLEKGQRVAQALLHKVEQAQIVEGKVEDNERGGFGSTGS</sequence>
<dbReference type="Gene3D" id="2.70.40.10">
    <property type="match status" value="1"/>
</dbReference>
<dbReference type="EMBL" id="AP019860">
    <property type="protein sequence ID" value="BBM84341.1"/>
    <property type="molecule type" value="Genomic_DNA"/>
</dbReference>
<protein>
    <recommendedName>
        <fullName evidence="2">dUTP diphosphatase</fullName>
        <ecNumber evidence="2">3.6.1.23</ecNumber>
    </recommendedName>
</protein>
<evidence type="ECO:0000256" key="4">
    <source>
        <dbReference type="ARBA" id="ARBA00023080"/>
    </source>
</evidence>
<keyword evidence="4" id="KW-0546">Nucleotide metabolism</keyword>
<dbReference type="InterPro" id="IPR029054">
    <property type="entry name" value="dUTPase-like"/>
</dbReference>
<dbReference type="Pfam" id="PF00692">
    <property type="entry name" value="dUTPase"/>
    <property type="match status" value="1"/>
</dbReference>
<evidence type="ECO:0000256" key="2">
    <source>
        <dbReference type="ARBA" id="ARBA00012379"/>
    </source>
</evidence>
<dbReference type="GO" id="GO:0004170">
    <property type="term" value="F:dUTP diphosphatase activity"/>
    <property type="evidence" value="ECO:0007669"/>
    <property type="project" value="UniProtKB-EC"/>
</dbReference>